<dbReference type="NCBIfam" id="TIGR00611">
    <property type="entry name" value="recf"/>
    <property type="match status" value="1"/>
</dbReference>
<dbReference type="Pfam" id="PF02463">
    <property type="entry name" value="SMC_N"/>
    <property type="match status" value="1"/>
</dbReference>
<dbReference type="GO" id="GO:0006260">
    <property type="term" value="P:DNA replication"/>
    <property type="evidence" value="ECO:0007669"/>
    <property type="project" value="UniProtKB-UniRule"/>
</dbReference>
<feature type="binding site" evidence="12">
    <location>
        <begin position="30"/>
        <end position="37"/>
    </location>
    <ligand>
        <name>ATP</name>
        <dbReference type="ChEBI" id="CHEBI:30616"/>
    </ligand>
</feature>
<keyword evidence="9 12" id="KW-0238">DNA-binding</keyword>
<dbReference type="PANTHER" id="PTHR32182:SF0">
    <property type="entry name" value="DNA REPLICATION AND REPAIR PROTEIN RECF"/>
    <property type="match status" value="1"/>
</dbReference>
<dbReference type="PROSITE" id="PS00618">
    <property type="entry name" value="RECF_2"/>
    <property type="match status" value="1"/>
</dbReference>
<gene>
    <name evidence="15" type="primary">recF_2</name>
    <name evidence="12" type="synonym">recF</name>
    <name evidence="15" type="ORF">CLOACE_17810</name>
</gene>
<dbReference type="HAMAP" id="MF_00365">
    <property type="entry name" value="RecF"/>
    <property type="match status" value="1"/>
</dbReference>
<dbReference type="PROSITE" id="PS00617">
    <property type="entry name" value="RECF_1"/>
    <property type="match status" value="1"/>
</dbReference>
<dbReference type="InterPro" id="IPR001238">
    <property type="entry name" value="DNA-binding_RecF"/>
</dbReference>
<dbReference type="InterPro" id="IPR018078">
    <property type="entry name" value="DNA-binding_RecF_CS"/>
</dbReference>
<dbReference type="Gene3D" id="3.40.50.300">
    <property type="entry name" value="P-loop containing nucleotide triphosphate hydrolases"/>
    <property type="match status" value="1"/>
</dbReference>
<keyword evidence="11 12" id="KW-0742">SOS response</keyword>
<evidence type="ECO:0000256" key="3">
    <source>
        <dbReference type="ARBA" id="ARBA00020170"/>
    </source>
</evidence>
<evidence type="ECO:0000256" key="13">
    <source>
        <dbReference type="RuleBase" id="RU000578"/>
    </source>
</evidence>
<evidence type="ECO:0000256" key="4">
    <source>
        <dbReference type="ARBA" id="ARBA00022490"/>
    </source>
</evidence>
<dbReference type="Gene3D" id="1.20.1050.90">
    <property type="entry name" value="RecF/RecN/SMC, N-terminal domain"/>
    <property type="match status" value="1"/>
</dbReference>
<dbReference type="GO" id="GO:0005737">
    <property type="term" value="C:cytoplasm"/>
    <property type="evidence" value="ECO:0007669"/>
    <property type="project" value="UniProtKB-SubCell"/>
</dbReference>
<dbReference type="InterPro" id="IPR027417">
    <property type="entry name" value="P-loop_NTPase"/>
</dbReference>
<keyword evidence="4 12" id="KW-0963">Cytoplasm</keyword>
<dbReference type="OrthoDB" id="9803889at2"/>
<evidence type="ECO:0000313" key="16">
    <source>
        <dbReference type="Proteomes" id="UP000175744"/>
    </source>
</evidence>
<dbReference type="RefSeq" id="WP_070110748.1">
    <property type="nucleotide sequence ID" value="NZ_LZFO01000028.1"/>
</dbReference>
<proteinExistence type="inferred from homology"/>
<dbReference type="GO" id="GO:0005524">
    <property type="term" value="F:ATP binding"/>
    <property type="evidence" value="ECO:0007669"/>
    <property type="project" value="UniProtKB-UniRule"/>
</dbReference>
<dbReference type="InterPro" id="IPR042174">
    <property type="entry name" value="RecF_2"/>
</dbReference>
<dbReference type="PATRIC" id="fig|1121290.3.peg.1772"/>
<dbReference type="CDD" id="cd03242">
    <property type="entry name" value="ABC_RecF"/>
    <property type="match status" value="1"/>
</dbReference>
<evidence type="ECO:0000256" key="8">
    <source>
        <dbReference type="ARBA" id="ARBA00022840"/>
    </source>
</evidence>
<evidence type="ECO:0000256" key="1">
    <source>
        <dbReference type="ARBA" id="ARBA00004496"/>
    </source>
</evidence>
<evidence type="ECO:0000256" key="11">
    <source>
        <dbReference type="ARBA" id="ARBA00023236"/>
    </source>
</evidence>
<comment type="function">
    <text evidence="12 13">The RecF protein is involved in DNA metabolism; it is required for DNA replication and normal SOS inducibility. RecF binds preferentially to single-stranded, linear DNA. It also seems to bind ATP.</text>
</comment>
<sequence>MYIDYIYLENFRNYNNLKLKLNKSTNIFIGDNAQGKTNILESIYYCSIGKSHRTNKDKELIKWDKSDCKIKINVCNNRLNKNIQVRISNDGKKYININSIKINKISQLVGNLNVVMFSPEDLKIVKESPSYRRKFLNIELCKLSKKYYYNLVQYNKVLNERNSLLKKWNKNYNEMVDIYDNQLANFGGYVIKERYKYIKQLNEKSNIIHKDITSGLEKVDFKYITCINNIKNPNLDFYENLKKNRKHDFEKKTTSIGPHKDDFLININSRDSRKFASQGQQRTLVLTIKFTALEIIKEITGEYPVLLLDDVLSELDDNRQKYILKSIDNIQTIITCTGFKNIENYINDKTMVYKVYSGLVKNLVDYLCKEE</sequence>
<evidence type="ECO:0000313" key="15">
    <source>
        <dbReference type="EMBL" id="OFI05404.1"/>
    </source>
</evidence>
<dbReference type="InterPro" id="IPR003395">
    <property type="entry name" value="RecF/RecN/SMC_N"/>
</dbReference>
<dbReference type="GO" id="GO:0003697">
    <property type="term" value="F:single-stranded DNA binding"/>
    <property type="evidence" value="ECO:0007669"/>
    <property type="project" value="UniProtKB-UniRule"/>
</dbReference>
<keyword evidence="10 12" id="KW-0234">DNA repair</keyword>
<evidence type="ECO:0000256" key="2">
    <source>
        <dbReference type="ARBA" id="ARBA00008016"/>
    </source>
</evidence>
<dbReference type="EMBL" id="LZFO01000028">
    <property type="protein sequence ID" value="OFI05404.1"/>
    <property type="molecule type" value="Genomic_DNA"/>
</dbReference>
<keyword evidence="6 12" id="KW-0547">Nucleotide-binding</keyword>
<keyword evidence="16" id="KW-1185">Reference proteome</keyword>
<name>A0A1E8EXB0_9CLOT</name>
<dbReference type="STRING" id="1121290.CLAOCE_17810"/>
<evidence type="ECO:0000256" key="12">
    <source>
        <dbReference type="HAMAP-Rule" id="MF_00365"/>
    </source>
</evidence>
<dbReference type="GO" id="GO:0009432">
    <property type="term" value="P:SOS response"/>
    <property type="evidence" value="ECO:0007669"/>
    <property type="project" value="UniProtKB-UniRule"/>
</dbReference>
<feature type="domain" description="RecF/RecN/SMC N-terminal" evidence="14">
    <location>
        <begin position="2"/>
        <end position="345"/>
    </location>
</feature>
<protein>
    <recommendedName>
        <fullName evidence="3 12">DNA replication and repair protein RecF</fullName>
    </recommendedName>
</protein>
<evidence type="ECO:0000256" key="7">
    <source>
        <dbReference type="ARBA" id="ARBA00022763"/>
    </source>
</evidence>
<keyword evidence="7 12" id="KW-0227">DNA damage</keyword>
<evidence type="ECO:0000256" key="6">
    <source>
        <dbReference type="ARBA" id="ARBA00022741"/>
    </source>
</evidence>
<dbReference type="PANTHER" id="PTHR32182">
    <property type="entry name" value="DNA REPLICATION AND REPAIR PROTEIN RECF"/>
    <property type="match status" value="1"/>
</dbReference>
<evidence type="ECO:0000256" key="9">
    <source>
        <dbReference type="ARBA" id="ARBA00023125"/>
    </source>
</evidence>
<comment type="caution">
    <text evidence="15">The sequence shown here is derived from an EMBL/GenBank/DDBJ whole genome shotgun (WGS) entry which is preliminary data.</text>
</comment>
<keyword evidence="5 12" id="KW-0235">DNA replication</keyword>
<dbReference type="GO" id="GO:0000731">
    <property type="term" value="P:DNA synthesis involved in DNA repair"/>
    <property type="evidence" value="ECO:0007669"/>
    <property type="project" value="TreeGrafter"/>
</dbReference>
<accession>A0A1E8EXB0</accession>
<comment type="subcellular location">
    <subcellularLocation>
        <location evidence="1 12 13">Cytoplasm</location>
    </subcellularLocation>
</comment>
<evidence type="ECO:0000259" key="14">
    <source>
        <dbReference type="Pfam" id="PF02463"/>
    </source>
</evidence>
<dbReference type="AlphaFoldDB" id="A0A1E8EXB0"/>
<evidence type="ECO:0000256" key="5">
    <source>
        <dbReference type="ARBA" id="ARBA00022705"/>
    </source>
</evidence>
<dbReference type="SUPFAM" id="SSF52540">
    <property type="entry name" value="P-loop containing nucleoside triphosphate hydrolases"/>
    <property type="match status" value="1"/>
</dbReference>
<reference evidence="15 16" key="1">
    <citation type="submission" date="2016-06" db="EMBL/GenBank/DDBJ databases">
        <title>Genome sequence of Clostridium acetireducens DSM 10703.</title>
        <authorList>
            <person name="Poehlein A."/>
            <person name="Fluechter S."/>
            <person name="Duerre P."/>
            <person name="Daniel R."/>
        </authorList>
    </citation>
    <scope>NUCLEOTIDE SEQUENCE [LARGE SCALE GENOMIC DNA]</scope>
    <source>
        <strain evidence="15 16">DSM 10703</strain>
    </source>
</reference>
<comment type="similarity">
    <text evidence="2 12 13">Belongs to the RecF family.</text>
</comment>
<dbReference type="Proteomes" id="UP000175744">
    <property type="component" value="Unassembled WGS sequence"/>
</dbReference>
<keyword evidence="8 12" id="KW-0067">ATP-binding</keyword>
<organism evidence="15 16">
    <name type="scientific">Clostridium acetireducens DSM 10703</name>
    <dbReference type="NCBI Taxonomy" id="1121290"/>
    <lineage>
        <taxon>Bacteria</taxon>
        <taxon>Bacillati</taxon>
        <taxon>Bacillota</taxon>
        <taxon>Clostridia</taxon>
        <taxon>Eubacteriales</taxon>
        <taxon>Clostridiaceae</taxon>
        <taxon>Clostridium</taxon>
    </lineage>
</organism>
<evidence type="ECO:0000256" key="10">
    <source>
        <dbReference type="ARBA" id="ARBA00023204"/>
    </source>
</evidence>
<dbReference type="GO" id="GO:0006302">
    <property type="term" value="P:double-strand break repair"/>
    <property type="evidence" value="ECO:0007669"/>
    <property type="project" value="TreeGrafter"/>
</dbReference>